<dbReference type="PROSITE" id="PS50110">
    <property type="entry name" value="RESPONSE_REGULATORY"/>
    <property type="match status" value="1"/>
</dbReference>
<dbReference type="PANTHER" id="PTHR44591:SF25">
    <property type="entry name" value="CHEMOTAXIS TWO-COMPONENT RESPONSE REGULATOR"/>
    <property type="match status" value="1"/>
</dbReference>
<dbReference type="SMART" id="SM00448">
    <property type="entry name" value="REC"/>
    <property type="match status" value="1"/>
</dbReference>
<accession>A0A364Y594</accession>
<sequence>MITKLRCVLLDDELPGLAYLKMLCEQIAEVEIVKAFNDPQKFMTGISSLDFDVCILDIEMPKMSGMQVAQLLKDKLIIFVTAHKQYAADAFDLDATDFVGKPVTKERLAVAIKKAYERKKIRSHERHIIQLNTDKGKALIDITNIAYITTSEVDSRDKVAVMIDQSSTVLKNISFEALHDQLPRSLFCRISKKQLIALKIVTSYTHAEISTNLTHGGVIVTLALSESYRQDFQHAAKGIS</sequence>
<gene>
    <name evidence="4" type="ORF">DQQ10_06375</name>
</gene>
<dbReference type="RefSeq" id="WP_112745991.1">
    <property type="nucleotide sequence ID" value="NZ_QMFY01000002.1"/>
</dbReference>
<dbReference type="AlphaFoldDB" id="A0A364Y594"/>
<name>A0A364Y594_9BACT</name>
<dbReference type="PANTHER" id="PTHR44591">
    <property type="entry name" value="STRESS RESPONSE REGULATOR PROTEIN 1"/>
    <property type="match status" value="1"/>
</dbReference>
<dbReference type="InterPro" id="IPR050595">
    <property type="entry name" value="Bact_response_regulator"/>
</dbReference>
<evidence type="ECO:0000256" key="2">
    <source>
        <dbReference type="PROSITE-ProRule" id="PRU00169"/>
    </source>
</evidence>
<dbReference type="EMBL" id="QMFY01000002">
    <property type="protein sequence ID" value="RAW02168.1"/>
    <property type="molecule type" value="Genomic_DNA"/>
</dbReference>
<feature type="modified residue" description="4-aspartylphosphate" evidence="2">
    <location>
        <position position="57"/>
    </location>
</feature>
<evidence type="ECO:0000313" key="5">
    <source>
        <dbReference type="Proteomes" id="UP000251889"/>
    </source>
</evidence>
<dbReference type="Gene3D" id="2.40.50.1020">
    <property type="entry name" value="LytTr DNA-binding domain"/>
    <property type="match status" value="1"/>
</dbReference>
<dbReference type="InterPro" id="IPR007492">
    <property type="entry name" value="LytTR_DNA-bd_dom"/>
</dbReference>
<dbReference type="GO" id="GO:0003677">
    <property type="term" value="F:DNA binding"/>
    <property type="evidence" value="ECO:0007669"/>
    <property type="project" value="UniProtKB-KW"/>
</dbReference>
<protein>
    <submittedName>
        <fullName evidence="4">DNA-binding response regulator</fullName>
    </submittedName>
</protein>
<dbReference type="GO" id="GO:0000160">
    <property type="term" value="P:phosphorelay signal transduction system"/>
    <property type="evidence" value="ECO:0007669"/>
    <property type="project" value="InterPro"/>
</dbReference>
<evidence type="ECO:0000256" key="1">
    <source>
        <dbReference type="ARBA" id="ARBA00022553"/>
    </source>
</evidence>
<dbReference type="OrthoDB" id="9787344at2"/>
<evidence type="ECO:0000259" key="3">
    <source>
        <dbReference type="PROSITE" id="PS50110"/>
    </source>
</evidence>
<dbReference type="Proteomes" id="UP000251889">
    <property type="component" value="Unassembled WGS sequence"/>
</dbReference>
<keyword evidence="1 2" id="KW-0597">Phosphoprotein</keyword>
<feature type="domain" description="Response regulatory" evidence="3">
    <location>
        <begin position="6"/>
        <end position="116"/>
    </location>
</feature>
<dbReference type="SUPFAM" id="SSF52172">
    <property type="entry name" value="CheY-like"/>
    <property type="match status" value="1"/>
</dbReference>
<reference evidence="4 5" key="1">
    <citation type="submission" date="2018-06" db="EMBL/GenBank/DDBJ databases">
        <title>Chryseolinea flavus sp. nov., a member of the phylum Bacteroidetes isolated from soil.</title>
        <authorList>
            <person name="Li Y."/>
            <person name="Wang J."/>
        </authorList>
    </citation>
    <scope>NUCLEOTIDE SEQUENCE [LARGE SCALE GENOMIC DNA]</scope>
    <source>
        <strain evidence="4 5">SDU1-6</strain>
    </source>
</reference>
<dbReference type="SMART" id="SM00850">
    <property type="entry name" value="LytTR"/>
    <property type="match status" value="1"/>
</dbReference>
<proteinExistence type="predicted"/>
<dbReference type="InterPro" id="IPR001789">
    <property type="entry name" value="Sig_transdc_resp-reg_receiver"/>
</dbReference>
<organism evidence="4 5">
    <name type="scientific">Pseudochryseolinea flava</name>
    <dbReference type="NCBI Taxonomy" id="2059302"/>
    <lineage>
        <taxon>Bacteria</taxon>
        <taxon>Pseudomonadati</taxon>
        <taxon>Bacteroidota</taxon>
        <taxon>Cytophagia</taxon>
        <taxon>Cytophagales</taxon>
        <taxon>Fulvivirgaceae</taxon>
        <taxon>Pseudochryseolinea</taxon>
    </lineage>
</organism>
<keyword evidence="5" id="KW-1185">Reference proteome</keyword>
<dbReference type="Pfam" id="PF00072">
    <property type="entry name" value="Response_reg"/>
    <property type="match status" value="1"/>
</dbReference>
<comment type="caution">
    <text evidence="4">The sequence shown here is derived from an EMBL/GenBank/DDBJ whole genome shotgun (WGS) entry which is preliminary data.</text>
</comment>
<keyword evidence="4" id="KW-0238">DNA-binding</keyword>
<evidence type="ECO:0000313" key="4">
    <source>
        <dbReference type="EMBL" id="RAW02168.1"/>
    </source>
</evidence>
<dbReference type="Gene3D" id="3.40.50.2300">
    <property type="match status" value="1"/>
</dbReference>
<dbReference type="InterPro" id="IPR011006">
    <property type="entry name" value="CheY-like_superfamily"/>
</dbReference>